<feature type="region of interest" description="Disordered" evidence="2">
    <location>
        <begin position="1"/>
        <end position="23"/>
    </location>
</feature>
<proteinExistence type="predicted"/>
<reference evidence="3" key="1">
    <citation type="submission" date="2022-11" db="EMBL/GenBank/DDBJ databases">
        <title>Centuries of genome instability and evolution in soft-shell clam transmissible cancer (bioRxiv).</title>
        <authorList>
            <person name="Hart S.F.M."/>
            <person name="Yonemitsu M.A."/>
            <person name="Giersch R.M."/>
            <person name="Beal B.F."/>
            <person name="Arriagada G."/>
            <person name="Davis B.W."/>
            <person name="Ostrander E.A."/>
            <person name="Goff S.P."/>
            <person name="Metzger M.J."/>
        </authorList>
    </citation>
    <scope>NUCLEOTIDE SEQUENCE</scope>
    <source>
        <strain evidence="3">MELC-2E11</strain>
        <tissue evidence="3">Siphon/mantle</tissue>
    </source>
</reference>
<feature type="region of interest" description="Disordered" evidence="2">
    <location>
        <begin position="31"/>
        <end position="50"/>
    </location>
</feature>
<keyword evidence="4" id="KW-1185">Reference proteome</keyword>
<organism evidence="3 4">
    <name type="scientific">Mya arenaria</name>
    <name type="common">Soft-shell clam</name>
    <dbReference type="NCBI Taxonomy" id="6604"/>
    <lineage>
        <taxon>Eukaryota</taxon>
        <taxon>Metazoa</taxon>
        <taxon>Spiralia</taxon>
        <taxon>Lophotrochozoa</taxon>
        <taxon>Mollusca</taxon>
        <taxon>Bivalvia</taxon>
        <taxon>Autobranchia</taxon>
        <taxon>Heteroconchia</taxon>
        <taxon>Euheterodonta</taxon>
        <taxon>Imparidentia</taxon>
        <taxon>Neoheterodontei</taxon>
        <taxon>Myida</taxon>
        <taxon>Myoidea</taxon>
        <taxon>Myidae</taxon>
        <taxon>Mya</taxon>
    </lineage>
</organism>
<keyword evidence="1" id="KW-0175">Coiled coil</keyword>
<dbReference type="EMBL" id="CP111016">
    <property type="protein sequence ID" value="WAR04721.1"/>
    <property type="molecule type" value="Genomic_DNA"/>
</dbReference>
<gene>
    <name evidence="3" type="ORF">MAR_020090</name>
</gene>
<protein>
    <submittedName>
        <fullName evidence="3">Uncharacterized protein</fullName>
    </submittedName>
</protein>
<feature type="compositionally biased region" description="Polar residues" evidence="2">
    <location>
        <begin position="1"/>
        <end position="11"/>
    </location>
</feature>
<evidence type="ECO:0000256" key="1">
    <source>
        <dbReference type="SAM" id="Coils"/>
    </source>
</evidence>
<evidence type="ECO:0000313" key="4">
    <source>
        <dbReference type="Proteomes" id="UP001164746"/>
    </source>
</evidence>
<accession>A0ABY7EC51</accession>
<dbReference type="Proteomes" id="UP001164746">
    <property type="component" value="Chromosome 5"/>
</dbReference>
<name>A0ABY7EC51_MYAAR</name>
<sequence length="305" mass="33958">MDKSSQTTSTPIAPVGNKRDLSLTPSDEYLAAESKKARPDDPIELSSITERHPDTACVTNVQLSKDDVTAISLQLKSLFTVEIQSSINNAVDALIPKVIEGINLRLSDEIESLKTENAHLKARISVLEISEDRLEHLEQYSRRNSLRISGVHELEGESTDDIVTKLVSDLGSTESLDEIDRSHRAVHGAMTRPSLVISLQKLYSVRSQAKHCPNLKKVFVNGDLCKARSDVFYLARSLVRKGNINSAWTSDGVILIRDNDMHLHRVTKARELDNFQSVTVPRTSPTSQRLSRLAEIDSAKKLNNR</sequence>
<feature type="coiled-coil region" evidence="1">
    <location>
        <begin position="103"/>
        <end position="130"/>
    </location>
</feature>
<evidence type="ECO:0000313" key="3">
    <source>
        <dbReference type="EMBL" id="WAR04721.1"/>
    </source>
</evidence>
<evidence type="ECO:0000256" key="2">
    <source>
        <dbReference type="SAM" id="MobiDB-lite"/>
    </source>
</evidence>